<comment type="caution">
    <text evidence="3">The sequence shown here is derived from an EMBL/GenBank/DDBJ whole genome shotgun (WGS) entry which is preliminary data.</text>
</comment>
<dbReference type="CDD" id="cd00198">
    <property type="entry name" value="vWFA"/>
    <property type="match status" value="1"/>
</dbReference>
<dbReference type="EMBL" id="JABEND010000006">
    <property type="protein sequence ID" value="NNG36486.1"/>
    <property type="molecule type" value="Genomic_DNA"/>
</dbReference>
<dbReference type="SUPFAM" id="SSF53300">
    <property type="entry name" value="vWA-like"/>
    <property type="match status" value="1"/>
</dbReference>
<accession>A0A849AA60</accession>
<feature type="region of interest" description="Disordered" evidence="1">
    <location>
        <begin position="393"/>
        <end position="420"/>
    </location>
</feature>
<protein>
    <recommendedName>
        <fullName evidence="2">VWFA domain-containing protein</fullName>
    </recommendedName>
</protein>
<keyword evidence="4" id="KW-1185">Reference proteome</keyword>
<name>A0A849AA60_9ACTN</name>
<reference evidence="3 4" key="1">
    <citation type="submission" date="2020-05" db="EMBL/GenBank/DDBJ databases">
        <title>Nakamurella sp. DB0629 isolated from air conditioner.</title>
        <authorList>
            <person name="Kim D.H."/>
            <person name="Kim D.-U."/>
        </authorList>
    </citation>
    <scope>NUCLEOTIDE SEQUENCE [LARGE SCALE GENOMIC DNA]</scope>
    <source>
        <strain evidence="3 4">DB0629</strain>
    </source>
</reference>
<evidence type="ECO:0000313" key="4">
    <source>
        <dbReference type="Proteomes" id="UP000562984"/>
    </source>
</evidence>
<dbReference type="Proteomes" id="UP000562984">
    <property type="component" value="Unassembled WGS sequence"/>
</dbReference>
<gene>
    <name evidence="3" type="ORF">HKD39_12355</name>
</gene>
<dbReference type="InterPro" id="IPR036465">
    <property type="entry name" value="vWFA_dom_sf"/>
</dbReference>
<dbReference type="InterPro" id="IPR002035">
    <property type="entry name" value="VWF_A"/>
</dbReference>
<feature type="region of interest" description="Disordered" evidence="1">
    <location>
        <begin position="437"/>
        <end position="459"/>
    </location>
</feature>
<organism evidence="3 4">
    <name type="scientific">Nakamurella aerolata</name>
    <dbReference type="NCBI Taxonomy" id="1656892"/>
    <lineage>
        <taxon>Bacteria</taxon>
        <taxon>Bacillati</taxon>
        <taxon>Actinomycetota</taxon>
        <taxon>Actinomycetes</taxon>
        <taxon>Nakamurellales</taxon>
        <taxon>Nakamurellaceae</taxon>
        <taxon>Nakamurella</taxon>
    </lineage>
</organism>
<dbReference type="Gene3D" id="3.40.50.410">
    <property type="entry name" value="von Willebrand factor, type A domain"/>
    <property type="match status" value="1"/>
</dbReference>
<evidence type="ECO:0000313" key="3">
    <source>
        <dbReference type="EMBL" id="NNG36486.1"/>
    </source>
</evidence>
<dbReference type="SMART" id="SM00327">
    <property type="entry name" value="VWA"/>
    <property type="match status" value="1"/>
</dbReference>
<proteinExistence type="predicted"/>
<dbReference type="RefSeq" id="WP_171200166.1">
    <property type="nucleotide sequence ID" value="NZ_JABEND010000006.1"/>
</dbReference>
<dbReference type="AlphaFoldDB" id="A0A849AA60"/>
<evidence type="ECO:0000256" key="1">
    <source>
        <dbReference type="SAM" id="MobiDB-lite"/>
    </source>
</evidence>
<sequence>MARPPGRYRYGSFTGGDDPLAPPFDVAAAVDQLGERVLNGSSVRDALREVLRRGTEDRQGLDELRRQISKRRRELRRSGQLSGALDTARAVLDQALAAERDALRQQDSDDAALAQLTLDALPDDVPGAMRALTDYQWQSPQARELYQSITSTLRDEVLQRQFAGMKQALQGGSPEGLERMQNMLADLNNLLAKHARREDVGSDFAEFMDKHGEFFPENPRNVDELVDALAKRQADTQRLMASLTPEQRAELSELIEQALADVDLASQMAQLSDNLTALRPGMMQPGGERVSGEQGLGYGDAVGVVSDLADLAELENQLAQDYPGATLDDVDVDALARQLSPAAASDVRRLQELERQLQRQGYLRRNGQELTLSPKALRRLGESALRHIFTDLGASGQGAHDDRRSGNAGEPTGAYLPWEVGSDRPIDAVRSVQNAVQRNASARGDDDSAGTGGAAVTSGTVTLEPDDLVAAETERRTTAAVALCVDLSFSMVLGDRWAPMKRTALALAHLIGTRFRSDALQIIGFDRTARVMSIDELATAEPDWVKGTNLQHALMLASRHLRRHPNAEPVVLVVTDGEPTAHLEPDGAAVFDYPPLPQTIRVTVAEADAVARLGATVNIFRLGDDPGLARFTDALARRVAGRVFAPEPTRLGEYVVSDYLRSRSGTRRAG</sequence>
<evidence type="ECO:0000259" key="2">
    <source>
        <dbReference type="SMART" id="SM00327"/>
    </source>
</evidence>
<feature type="domain" description="VWFA" evidence="2">
    <location>
        <begin position="478"/>
        <end position="661"/>
    </location>
</feature>